<feature type="region of interest" description="Disordered" evidence="2">
    <location>
        <begin position="137"/>
        <end position="170"/>
    </location>
</feature>
<reference evidence="4 5" key="1">
    <citation type="submission" date="2017-07" db="EMBL/GenBank/DDBJ databases">
        <title>Complete Genome Sequence of the cosmetic ferment Vitreoscilla filiformis (ATCC15551).</title>
        <authorList>
            <person name="Contreras S."/>
            <person name="Sagory-Zalkind P."/>
            <person name="Blanquart H."/>
            <person name="Iltis A."/>
            <person name="Morand S.C."/>
        </authorList>
    </citation>
    <scope>NUCLEOTIDE SEQUENCE [LARGE SCALE GENOMIC DNA]</scope>
    <source>
        <strain evidence="4 5">ATCC 15551</strain>
    </source>
</reference>
<dbReference type="EMBL" id="CP022423">
    <property type="protein sequence ID" value="ASM77121.1"/>
    <property type="molecule type" value="Genomic_DNA"/>
</dbReference>
<feature type="compositionally biased region" description="Pro residues" evidence="2">
    <location>
        <begin position="161"/>
        <end position="170"/>
    </location>
</feature>
<evidence type="ECO:0000259" key="3">
    <source>
        <dbReference type="PROSITE" id="PS50966"/>
    </source>
</evidence>
<dbReference type="PROSITE" id="PS50966">
    <property type="entry name" value="ZF_SWIM"/>
    <property type="match status" value="1"/>
</dbReference>
<gene>
    <name evidence="4" type="ORF">VITFI_CDS1343</name>
</gene>
<proteinExistence type="predicted"/>
<keyword evidence="1" id="KW-0863">Zinc-finger</keyword>
<feature type="domain" description="SWIM-type" evidence="3">
    <location>
        <begin position="65"/>
        <end position="107"/>
    </location>
</feature>
<protein>
    <recommendedName>
        <fullName evidence="3">SWIM-type domain-containing protein</fullName>
    </recommendedName>
</protein>
<evidence type="ECO:0000313" key="5">
    <source>
        <dbReference type="Proteomes" id="UP000199729"/>
    </source>
</evidence>
<keyword evidence="5" id="KW-1185">Reference proteome</keyword>
<evidence type="ECO:0000313" key="4">
    <source>
        <dbReference type="EMBL" id="ASM77121.1"/>
    </source>
</evidence>
<dbReference type="GO" id="GO:0008270">
    <property type="term" value="F:zinc ion binding"/>
    <property type="evidence" value="ECO:0007669"/>
    <property type="project" value="UniProtKB-KW"/>
</dbReference>
<keyword evidence="1" id="KW-0479">Metal-binding</keyword>
<dbReference type="KEGG" id="vff:VITFI_CDS1343"/>
<keyword evidence="1" id="KW-0862">Zinc</keyword>
<accession>A0A221KDN4</accession>
<feature type="compositionally biased region" description="Pro residues" evidence="2">
    <location>
        <begin position="138"/>
        <end position="153"/>
    </location>
</feature>
<evidence type="ECO:0000256" key="2">
    <source>
        <dbReference type="SAM" id="MobiDB-lite"/>
    </source>
</evidence>
<sequence length="817" mass="90379">MSADDSSLIDDPSLATLGQLFNPNTWENGEDYADRNRVTSLTLKPDPNAQSGWVMDAVVRGRVAYNVWLDLGCDESGQWYFSGGCNCPVGQRDERCKHLAAVLNVLAEKHPEVVPFFPPKKHSKPLVPAWAAILQPTAEPPPPPPPPPPPMPVRAPVRAPVAPPPPPPAPSPLDLRALQWLGELARSIESRSQQRGASGMADDEVILFELGEQPPQKDQGLRLTLMPVKAKRLKSGELGKLQSNPHSLRRSLGAVEDAELHLLLDSLEGMIHCTDTPWNQPPWGTLTSHLALPTLQRALASGRVVSRLPDGQASEPWQWGEARLLSWRWDAQELPAREMTREMGLDEPGWRIVPVVLGPDGQADADSRAFIASVSFYRDEARRCVGPLLLDGRDWQQAWQWCRAPLLREGWLRQRRDDLRECLPSLPATVAEPVVRRIHGQAPVPVLTLSWVPEGRSQVKGMYYPLQLSLAFDYAGVRGYWATQEPEQQFVRTSAGLVELERQPEAEAGASQHLRAFATLRRVVENDDQHPNSEWWLGGPKRPNPVTLLSSWLSQDFAPLRELGFKVEFDREWDGHGQRVDDLDAALSDGERQGWLDLAIGFVIGEQRVNLLPLLPQILASLKVGEDGRVDIDTLPERLWLYTEDGQWWNLPSAPLKPWLDTLIELLGDRPREFDADKLRLSPMDALRMGADAANFGQNGHAALRDILATRQPEAPLPLAIGAARHTAPVPAPRVCVAAGLGRQPPGRRAGRRHGLGQNAANHHPFAERGAQRCRARPPQPRGGAHQLDGQLAPRVPTVCARTARAGAARQCPTRVA</sequence>
<evidence type="ECO:0000256" key="1">
    <source>
        <dbReference type="PROSITE-ProRule" id="PRU00325"/>
    </source>
</evidence>
<dbReference type="Proteomes" id="UP000199729">
    <property type="component" value="Chromosome"/>
</dbReference>
<name>A0A221KDN4_VITFI</name>
<feature type="region of interest" description="Disordered" evidence="2">
    <location>
        <begin position="742"/>
        <end position="790"/>
    </location>
</feature>
<organism evidence="4 5">
    <name type="scientific">Vitreoscilla filiformis</name>
    <dbReference type="NCBI Taxonomy" id="63"/>
    <lineage>
        <taxon>Bacteria</taxon>
        <taxon>Pseudomonadati</taxon>
        <taxon>Pseudomonadota</taxon>
        <taxon>Betaproteobacteria</taxon>
        <taxon>Neisseriales</taxon>
        <taxon>Neisseriaceae</taxon>
        <taxon>Vitreoscilla</taxon>
    </lineage>
</organism>
<dbReference type="InterPro" id="IPR007527">
    <property type="entry name" value="Znf_SWIM"/>
</dbReference>
<dbReference type="AlphaFoldDB" id="A0A221KDN4"/>